<dbReference type="InParanoid" id="A0A5F4WB91"/>
<dbReference type="OMA" id="YICMHFF"/>
<name>A0A5F4WB91_CALJA</name>
<reference evidence="1" key="3">
    <citation type="submission" date="2025-09" db="UniProtKB">
        <authorList>
            <consortium name="Ensembl"/>
        </authorList>
    </citation>
    <scope>IDENTIFICATION</scope>
</reference>
<dbReference type="PANTHER" id="PTHR46254:SF6">
    <property type="entry name" value="HIGH MOBILITY GROUP AT-HOOK 2"/>
    <property type="match status" value="1"/>
</dbReference>
<dbReference type="Proteomes" id="UP000008225">
    <property type="component" value="Chromosome 4"/>
</dbReference>
<reference evidence="1" key="1">
    <citation type="submission" date="2009-03" db="EMBL/GenBank/DDBJ databases">
        <authorList>
            <person name="Warren W."/>
            <person name="Ye L."/>
            <person name="Minx P."/>
            <person name="Worley K."/>
            <person name="Gibbs R."/>
            <person name="Wilson R.K."/>
        </authorList>
    </citation>
    <scope>NUCLEOTIDE SEQUENCE [LARGE SCALE GENOMIC DNA]</scope>
</reference>
<dbReference type="PANTHER" id="PTHR46254">
    <property type="entry name" value="PROTEIN GVQW1-RELATED"/>
    <property type="match status" value="1"/>
</dbReference>
<dbReference type="GeneTree" id="ENSGT00940000161627"/>
<protein>
    <submittedName>
        <fullName evidence="1">Uncharacterized protein</fullName>
    </submittedName>
</protein>
<dbReference type="Ensembl" id="ENSCJAT00000096730.2">
    <property type="protein sequence ID" value="ENSCJAP00000074958.2"/>
    <property type="gene ID" value="ENSCJAG00000059991.2"/>
</dbReference>
<dbReference type="AlphaFoldDB" id="A0A5F4WB91"/>
<sequence length="89" mass="10338">MINRWYVVRRGPLHSPFYICMHFFFFLRRSFALVAQAGVQWRNLGSLQPPPPGFRQFSCLSLPSSWDYRHAPPCPANFCIFSRDGVSPC</sequence>
<keyword evidence="2" id="KW-1185">Reference proteome</keyword>
<reference evidence="1" key="2">
    <citation type="submission" date="2025-08" db="UniProtKB">
        <authorList>
            <consortium name="Ensembl"/>
        </authorList>
    </citation>
    <scope>IDENTIFICATION</scope>
</reference>
<accession>A0A5F4WB91</accession>
<organism evidence="1 2">
    <name type="scientific">Callithrix jacchus</name>
    <name type="common">White-tufted-ear marmoset</name>
    <name type="synonym">Simia Jacchus</name>
    <dbReference type="NCBI Taxonomy" id="9483"/>
    <lineage>
        <taxon>Eukaryota</taxon>
        <taxon>Metazoa</taxon>
        <taxon>Chordata</taxon>
        <taxon>Craniata</taxon>
        <taxon>Vertebrata</taxon>
        <taxon>Euteleostomi</taxon>
        <taxon>Mammalia</taxon>
        <taxon>Eutheria</taxon>
        <taxon>Euarchontoglires</taxon>
        <taxon>Primates</taxon>
        <taxon>Haplorrhini</taxon>
        <taxon>Platyrrhini</taxon>
        <taxon>Cebidae</taxon>
        <taxon>Callitrichinae</taxon>
        <taxon>Callithrix</taxon>
        <taxon>Callithrix</taxon>
    </lineage>
</organism>
<evidence type="ECO:0000313" key="2">
    <source>
        <dbReference type="Proteomes" id="UP000008225"/>
    </source>
</evidence>
<proteinExistence type="predicted"/>
<evidence type="ECO:0000313" key="1">
    <source>
        <dbReference type="Ensembl" id="ENSCJAP00000074958.2"/>
    </source>
</evidence>